<dbReference type="EMBL" id="CP043314">
    <property type="protein sequence ID" value="QEK39059.1"/>
    <property type="molecule type" value="Genomic_DNA"/>
</dbReference>
<sequence length="302" mass="34896">MLQKTKILHKFLSSVLVGYNFKQNLYKIFSKTVPEKYYENESDLKNLSLKISKGKEYSYKPYESRKLKINNSKIKEVDLKELNGNFSRNHSRIEKYLEEIGMKGDVNPKDSSYTSYDGIVVIFDSIETFRLKIDFINKLNIRNKKLHVIVDDSGKNYSYEQTLLIKGSKDILDFSYHKKVEKIEKLNSIPKTDKEAAQIIIEKTLGSNQNLSIEYLEFSNDKNRFIKDYIWSNSGRKLLFIEVNPYIPFYSLLVKSYATLDGNVEVAGDRGITGHIGTLDYEKNAPVYINAIMKISNIVGNS</sequence>
<accession>A0A5C0UGX5</accession>
<gene>
    <name evidence="1" type="ORF">FZC36_01240</name>
</gene>
<keyword evidence="2" id="KW-1185">Reference proteome</keyword>
<proteinExistence type="predicted"/>
<protein>
    <submittedName>
        <fullName evidence="1">Uncharacterized protein</fullName>
    </submittedName>
</protein>
<dbReference type="KEGG" id="nabu:FZC36_01240"/>
<name>A0A5C0UGX5_9PROT</name>
<dbReference type="RefSeq" id="WP_148972182.1">
    <property type="nucleotide sequence ID" value="NZ_CP043314.1"/>
</dbReference>
<reference evidence="1 2" key="1">
    <citation type="submission" date="2019-08" db="EMBL/GenBank/DDBJ databases">
        <title>Highly reduced genomes of protist endosymbionts show evolutionary convergence.</title>
        <authorList>
            <person name="George E."/>
            <person name="Husnik F."/>
            <person name="Tashyreva D."/>
            <person name="Prokopchuk G."/>
            <person name="Horak A."/>
            <person name="Kwong W.K."/>
            <person name="Lukes J."/>
            <person name="Keeling P.J."/>
        </authorList>
    </citation>
    <scope>NUCLEOTIDE SEQUENCE [LARGE SCALE GENOMIC DNA]</scope>
    <source>
        <strain evidence="1">1604HC</strain>
    </source>
</reference>
<organism evidence="1 2">
    <name type="scientific">Candidatus Nesciobacter abundans</name>
    <dbReference type="NCBI Taxonomy" id="2601668"/>
    <lineage>
        <taxon>Bacteria</taxon>
        <taxon>Pseudomonadati</taxon>
        <taxon>Pseudomonadota</taxon>
        <taxon>Alphaproteobacteria</taxon>
        <taxon>Holosporales</taxon>
        <taxon>Holosporaceae</taxon>
        <taxon>Candidatus Nesciobacter</taxon>
    </lineage>
</organism>
<evidence type="ECO:0000313" key="2">
    <source>
        <dbReference type="Proteomes" id="UP000324924"/>
    </source>
</evidence>
<dbReference type="AlphaFoldDB" id="A0A5C0UGX5"/>
<dbReference type="Proteomes" id="UP000324924">
    <property type="component" value="Chromosome"/>
</dbReference>
<evidence type="ECO:0000313" key="1">
    <source>
        <dbReference type="EMBL" id="QEK39059.1"/>
    </source>
</evidence>